<evidence type="ECO:0000313" key="3">
    <source>
        <dbReference type="Proteomes" id="UP001380365"/>
    </source>
</evidence>
<dbReference type="InterPro" id="IPR005325">
    <property type="entry name" value="DUF308_memb"/>
</dbReference>
<proteinExistence type="predicted"/>
<feature type="transmembrane region" description="Helical" evidence="1">
    <location>
        <begin position="103"/>
        <end position="122"/>
    </location>
</feature>
<organism evidence="2 3">
    <name type="scientific">Sphingomonas molluscorum</name>
    <dbReference type="NCBI Taxonomy" id="418184"/>
    <lineage>
        <taxon>Bacteria</taxon>
        <taxon>Pseudomonadati</taxon>
        <taxon>Pseudomonadota</taxon>
        <taxon>Alphaproteobacteria</taxon>
        <taxon>Sphingomonadales</taxon>
        <taxon>Sphingomonadaceae</taxon>
        <taxon>Sphingomonas</taxon>
    </lineage>
</organism>
<keyword evidence="1" id="KW-1133">Transmembrane helix</keyword>
<name>A0ABU8Q6A5_9SPHN</name>
<dbReference type="RefSeq" id="WP_132883819.1">
    <property type="nucleotide sequence ID" value="NZ_JBBGZA010000001.1"/>
</dbReference>
<protein>
    <submittedName>
        <fullName evidence="2">HdeD family acid-resistance protein</fullName>
    </submittedName>
</protein>
<feature type="transmembrane region" description="Helical" evidence="1">
    <location>
        <begin position="134"/>
        <end position="157"/>
    </location>
</feature>
<feature type="transmembrane region" description="Helical" evidence="1">
    <location>
        <begin position="163"/>
        <end position="181"/>
    </location>
</feature>
<dbReference type="PANTHER" id="PTHR34989">
    <property type="entry name" value="PROTEIN HDED"/>
    <property type="match status" value="1"/>
</dbReference>
<dbReference type="PANTHER" id="PTHR34989:SF1">
    <property type="entry name" value="PROTEIN HDED"/>
    <property type="match status" value="1"/>
</dbReference>
<accession>A0ABU8Q6A5</accession>
<dbReference type="InterPro" id="IPR052712">
    <property type="entry name" value="Acid_resist_chaperone_HdeD"/>
</dbReference>
<feature type="transmembrane region" description="Helical" evidence="1">
    <location>
        <begin position="79"/>
        <end position="97"/>
    </location>
</feature>
<keyword evidence="3" id="KW-1185">Reference proteome</keyword>
<dbReference type="Proteomes" id="UP001380365">
    <property type="component" value="Unassembled WGS sequence"/>
</dbReference>
<gene>
    <name evidence="2" type="ORF">WH159_10700</name>
</gene>
<dbReference type="Pfam" id="PF03729">
    <property type="entry name" value="DUF308"/>
    <property type="match status" value="1"/>
</dbReference>
<dbReference type="EMBL" id="JBBGZA010000001">
    <property type="protein sequence ID" value="MEJ5095005.1"/>
    <property type="molecule type" value="Genomic_DNA"/>
</dbReference>
<comment type="caution">
    <text evidence="2">The sequence shown here is derived from an EMBL/GenBank/DDBJ whole genome shotgun (WGS) entry which is preliminary data.</text>
</comment>
<feature type="transmembrane region" description="Helical" evidence="1">
    <location>
        <begin position="21"/>
        <end position="42"/>
    </location>
</feature>
<keyword evidence="1" id="KW-0812">Transmembrane</keyword>
<sequence length="194" mass="20372">MADFRTSPQDPFTAFPGTGAGWGWILLYGIASAILGLLAFAWPFSATVAVTIVVGSFFLISGVLAIIAGFAGRGHDVRGYSIAYGILSVIVGLMLMFRPVAGAISLTLLVAIWLAVRGLMEIRWGLKLRRLRGLMLVLGAVNLVLAILILATVPFSALTLPGYILGFSFLLGGITAIASAISHRAGAPAFDVPR</sequence>
<keyword evidence="1" id="KW-0472">Membrane</keyword>
<evidence type="ECO:0000256" key="1">
    <source>
        <dbReference type="SAM" id="Phobius"/>
    </source>
</evidence>
<reference evidence="2 3" key="1">
    <citation type="submission" date="2023-12" db="EMBL/GenBank/DDBJ databases">
        <title>Gut-associated functions are favored during microbiome assembly across C. elegans life.</title>
        <authorList>
            <person name="Zimmermann J."/>
        </authorList>
    </citation>
    <scope>NUCLEOTIDE SEQUENCE [LARGE SCALE GENOMIC DNA]</scope>
    <source>
        <strain evidence="2 3">JUb134</strain>
    </source>
</reference>
<evidence type="ECO:0000313" key="2">
    <source>
        <dbReference type="EMBL" id="MEJ5095005.1"/>
    </source>
</evidence>
<feature type="transmembrane region" description="Helical" evidence="1">
    <location>
        <begin position="48"/>
        <end position="72"/>
    </location>
</feature>